<name>A0A081K853_9GAMM</name>
<keyword evidence="2" id="KW-1185">Reference proteome</keyword>
<reference evidence="1 2" key="1">
    <citation type="submission" date="2014-06" db="EMBL/GenBank/DDBJ databases">
        <title>Whole Genome Sequences of Three Symbiotic Endozoicomonas Bacteria.</title>
        <authorList>
            <person name="Neave M.J."/>
            <person name="Apprill A."/>
            <person name="Voolstra C.R."/>
        </authorList>
    </citation>
    <scope>NUCLEOTIDE SEQUENCE [LARGE SCALE GENOMIC DNA]</scope>
    <source>
        <strain evidence="1 2">DSM 22380</strain>
    </source>
</reference>
<gene>
    <name evidence="1" type="ORF">GV64_05935</name>
</gene>
<dbReference type="EMBL" id="JOJP01000001">
    <property type="protein sequence ID" value="KEI70329.1"/>
    <property type="molecule type" value="Genomic_DNA"/>
</dbReference>
<dbReference type="RefSeq" id="WP_020581114.1">
    <property type="nucleotide sequence ID" value="NZ_JOJP01000001.1"/>
</dbReference>
<sequence length="145" mass="17312">MARPYFFEEPSLNGIFWGDRDKIPLHLMNPDIEKALKIFRQMEEFLYIEFKLGKPTYVFLMQDICPSTRYDWAKVSITDRSDMKYVFVYNDPHPEERWWIDYQPVDESGIPVSTERCVGWFINEFAAFKKAKEILAQPDRVSKVN</sequence>
<dbReference type="Proteomes" id="UP000027997">
    <property type="component" value="Unassembled WGS sequence"/>
</dbReference>
<protein>
    <submittedName>
        <fullName evidence="1">Uncharacterized protein</fullName>
    </submittedName>
</protein>
<organism evidence="1 2">
    <name type="scientific">Endozoicomonas elysicola</name>
    <dbReference type="NCBI Taxonomy" id="305900"/>
    <lineage>
        <taxon>Bacteria</taxon>
        <taxon>Pseudomonadati</taxon>
        <taxon>Pseudomonadota</taxon>
        <taxon>Gammaproteobacteria</taxon>
        <taxon>Oceanospirillales</taxon>
        <taxon>Endozoicomonadaceae</taxon>
        <taxon>Endozoicomonas</taxon>
    </lineage>
</organism>
<proteinExistence type="predicted"/>
<dbReference type="AlphaFoldDB" id="A0A081K853"/>
<comment type="caution">
    <text evidence="1">The sequence shown here is derived from an EMBL/GenBank/DDBJ whole genome shotgun (WGS) entry which is preliminary data.</text>
</comment>
<accession>A0A081K853</accession>
<evidence type="ECO:0000313" key="1">
    <source>
        <dbReference type="EMBL" id="KEI70329.1"/>
    </source>
</evidence>
<evidence type="ECO:0000313" key="2">
    <source>
        <dbReference type="Proteomes" id="UP000027997"/>
    </source>
</evidence>